<dbReference type="PROSITE" id="PS51257">
    <property type="entry name" value="PROKAR_LIPOPROTEIN"/>
    <property type="match status" value="1"/>
</dbReference>
<dbReference type="InterPro" id="IPR056303">
    <property type="entry name" value="AMIN-like"/>
</dbReference>
<evidence type="ECO:0000313" key="5">
    <source>
        <dbReference type="Proteomes" id="UP000285278"/>
    </source>
</evidence>
<comment type="caution">
    <text evidence="4">The sequence shown here is derived from an EMBL/GenBank/DDBJ whole genome shotgun (WGS) entry which is preliminary data.</text>
</comment>
<feature type="signal peptide" evidence="2">
    <location>
        <begin position="1"/>
        <end position="27"/>
    </location>
</feature>
<feature type="region of interest" description="Disordered" evidence="1">
    <location>
        <begin position="29"/>
        <end position="102"/>
    </location>
</feature>
<dbReference type="Proteomes" id="UP000285278">
    <property type="component" value="Unassembled WGS sequence"/>
</dbReference>
<dbReference type="EMBL" id="QXJK01000004">
    <property type="protein sequence ID" value="RIX35350.1"/>
    <property type="molecule type" value="Genomic_DNA"/>
</dbReference>
<feature type="compositionally biased region" description="Polar residues" evidence="1">
    <location>
        <begin position="32"/>
        <end position="50"/>
    </location>
</feature>
<name>A0A418Q7R5_9CORY</name>
<sequence>MNRTEGKPLRSTALIAALAAVSLTVSACNDGDSVSQAPSSIAGQNTAEVDQTTSTASAEATQSSQSSSKDSADSESSAAAQSSVTASNELEPMAGSQPLDVLPGQGAHLKVVDVRDGGHRDFDRFVVELDGEGQPGWFVQLTEEPRGMGSGLPIEYKGAQAMVIGLRGIEAPINPDGSIRPKVEAPKVEAHTKVIDSISNEGWFEGEQRFVIGLKKRNPEFKVNLLRGPTRVVIDIMH</sequence>
<evidence type="ECO:0000256" key="2">
    <source>
        <dbReference type="SAM" id="SignalP"/>
    </source>
</evidence>
<dbReference type="AlphaFoldDB" id="A0A418Q7R5"/>
<accession>A0A418Q7R5</accession>
<evidence type="ECO:0000256" key="1">
    <source>
        <dbReference type="SAM" id="MobiDB-lite"/>
    </source>
</evidence>
<organism evidence="4 5">
    <name type="scientific">Corynebacterium falsenii</name>
    <dbReference type="NCBI Taxonomy" id="108486"/>
    <lineage>
        <taxon>Bacteria</taxon>
        <taxon>Bacillati</taxon>
        <taxon>Actinomycetota</taxon>
        <taxon>Actinomycetes</taxon>
        <taxon>Mycobacteriales</taxon>
        <taxon>Corynebacteriaceae</taxon>
        <taxon>Corynebacterium</taxon>
    </lineage>
</organism>
<gene>
    <name evidence="4" type="ORF">D3M95_05705</name>
</gene>
<dbReference type="STRING" id="1451189.CFAL_04865"/>
<dbReference type="OrthoDB" id="3393679at2"/>
<proteinExistence type="predicted"/>
<feature type="domain" description="AMIN-like" evidence="3">
    <location>
        <begin position="110"/>
        <end position="238"/>
    </location>
</feature>
<feature type="chain" id="PRO_5038820669" description="AMIN-like domain-containing protein" evidence="2">
    <location>
        <begin position="28"/>
        <end position="238"/>
    </location>
</feature>
<protein>
    <recommendedName>
        <fullName evidence="3">AMIN-like domain-containing protein</fullName>
    </recommendedName>
</protein>
<evidence type="ECO:0000259" key="3">
    <source>
        <dbReference type="Pfam" id="PF24837"/>
    </source>
</evidence>
<dbReference type="RefSeq" id="WP_119664667.1">
    <property type="nucleotide sequence ID" value="NZ_QXJK01000004.1"/>
</dbReference>
<feature type="compositionally biased region" description="Low complexity" evidence="1">
    <location>
        <begin position="51"/>
        <end position="87"/>
    </location>
</feature>
<keyword evidence="5" id="KW-1185">Reference proteome</keyword>
<dbReference type="Pfam" id="PF24837">
    <property type="entry name" value="AMIN-like"/>
    <property type="match status" value="1"/>
</dbReference>
<keyword evidence="2" id="KW-0732">Signal</keyword>
<evidence type="ECO:0000313" key="4">
    <source>
        <dbReference type="EMBL" id="RIX35350.1"/>
    </source>
</evidence>
<reference evidence="4 5" key="1">
    <citation type="submission" date="2018-09" db="EMBL/GenBank/DDBJ databases">
        <title>Optimization and identification of Corynebacterium falsenii FN1-14 from fish paste.</title>
        <authorList>
            <person name="Daroonpunt R."/>
            <person name="Tanasupawat S."/>
        </authorList>
    </citation>
    <scope>NUCLEOTIDE SEQUENCE [LARGE SCALE GENOMIC DNA]</scope>
    <source>
        <strain evidence="4 5">FN1-14</strain>
    </source>
</reference>